<evidence type="ECO:0008006" key="3">
    <source>
        <dbReference type="Google" id="ProtNLM"/>
    </source>
</evidence>
<gene>
    <name evidence="1" type="ORF">NEF87_003875</name>
</gene>
<dbReference type="InterPro" id="IPR036388">
    <property type="entry name" value="WH-like_DNA-bd_sf"/>
</dbReference>
<proteinExistence type="predicted"/>
<sequence length="124" mass="15220">MDETQIKLLTMRQFLFLNWLYHRKKFKYPCDLSYTDIDCFNCLNHNKICDQGCMPASYFYKKINRQYFDCKRVLDSLKELNLIEEKTHPGKDFHLFYEITTDGQDFYENFEAYYNLSCRFNNQH</sequence>
<dbReference type="InterPro" id="IPR036390">
    <property type="entry name" value="WH_DNA-bd_sf"/>
</dbReference>
<dbReference type="Gene3D" id="1.10.10.10">
    <property type="entry name" value="Winged helix-like DNA-binding domain superfamily/Winged helix DNA-binding domain"/>
    <property type="match status" value="1"/>
</dbReference>
<protein>
    <recommendedName>
        <fullName evidence="3">MarR family transcriptional regulator</fullName>
    </recommendedName>
</protein>
<dbReference type="EMBL" id="CP104013">
    <property type="protein sequence ID" value="UYP47590.1"/>
    <property type="molecule type" value="Genomic_DNA"/>
</dbReference>
<organism evidence="1 2">
    <name type="scientific">Candidatus Lokiarchaeum ossiferum</name>
    <dbReference type="NCBI Taxonomy" id="2951803"/>
    <lineage>
        <taxon>Archaea</taxon>
        <taxon>Promethearchaeati</taxon>
        <taxon>Promethearchaeota</taxon>
        <taxon>Promethearchaeia</taxon>
        <taxon>Promethearchaeales</taxon>
        <taxon>Promethearchaeaceae</taxon>
        <taxon>Candidatus Lokiarchaeum</taxon>
    </lineage>
</organism>
<reference evidence="1" key="1">
    <citation type="submission" date="2022-09" db="EMBL/GenBank/DDBJ databases">
        <title>Actin cytoskeleton and complex cell architecture in an #Asgard archaeon.</title>
        <authorList>
            <person name="Ponce Toledo R.I."/>
            <person name="Schleper C."/>
            <person name="Rodrigues Oliveira T."/>
            <person name="Wollweber F."/>
            <person name="Xu J."/>
            <person name="Rittmann S."/>
            <person name="Klingl A."/>
            <person name="Pilhofer M."/>
        </authorList>
    </citation>
    <scope>NUCLEOTIDE SEQUENCE</scope>
    <source>
        <strain evidence="1">B-35</strain>
    </source>
</reference>
<evidence type="ECO:0000313" key="2">
    <source>
        <dbReference type="Proteomes" id="UP001208689"/>
    </source>
</evidence>
<name>A0ABY6HVN3_9ARCH</name>
<dbReference type="SUPFAM" id="SSF46785">
    <property type="entry name" value="Winged helix' DNA-binding domain"/>
    <property type="match status" value="1"/>
</dbReference>
<dbReference type="Proteomes" id="UP001208689">
    <property type="component" value="Chromosome"/>
</dbReference>
<evidence type="ECO:0000313" key="1">
    <source>
        <dbReference type="EMBL" id="UYP47590.1"/>
    </source>
</evidence>
<accession>A0ABY6HVN3</accession>
<keyword evidence="2" id="KW-1185">Reference proteome</keyword>